<dbReference type="AlphaFoldDB" id="A0A550BY83"/>
<accession>A0A550BY83</accession>
<evidence type="ECO:0000313" key="3">
    <source>
        <dbReference type="Proteomes" id="UP000320762"/>
    </source>
</evidence>
<reference evidence="2 3" key="1">
    <citation type="journal article" date="2019" name="New Phytol.">
        <title>Comparative genomics reveals unique wood-decay strategies and fruiting body development in the Schizophyllaceae.</title>
        <authorList>
            <person name="Almasi E."/>
            <person name="Sahu N."/>
            <person name="Krizsan K."/>
            <person name="Balint B."/>
            <person name="Kovacs G.M."/>
            <person name="Kiss B."/>
            <person name="Cseklye J."/>
            <person name="Drula E."/>
            <person name="Henrissat B."/>
            <person name="Nagy I."/>
            <person name="Chovatia M."/>
            <person name="Adam C."/>
            <person name="LaButti K."/>
            <person name="Lipzen A."/>
            <person name="Riley R."/>
            <person name="Grigoriev I.V."/>
            <person name="Nagy L.G."/>
        </authorList>
    </citation>
    <scope>NUCLEOTIDE SEQUENCE [LARGE SCALE GENOMIC DNA]</scope>
    <source>
        <strain evidence="2 3">NL-1724</strain>
    </source>
</reference>
<sequence length="182" mass="21193">MRRRKGSLCVSRSRIFARGRNSIVLLVYIRGFSPTSRQMSIPQSSWNGRTRDGAAAMSTKFYLPSPRATSFAVELFMSPQPPLRYLTHVLNEHSFYDTLSLHVPETKMWYLFTGTSRIHNKKIWGGRGRERVRKGEATKYSGWPSTNRWLQGHAIIDTERVRDERRSDWNETKNETRHDAFG</sequence>
<comment type="caution">
    <text evidence="2">The sequence shown here is derived from an EMBL/GenBank/DDBJ whole genome shotgun (WGS) entry which is preliminary data.</text>
</comment>
<name>A0A550BY83_9AGAR</name>
<keyword evidence="3" id="KW-1185">Reference proteome</keyword>
<evidence type="ECO:0000256" key="1">
    <source>
        <dbReference type="SAM" id="MobiDB-lite"/>
    </source>
</evidence>
<evidence type="ECO:0000313" key="2">
    <source>
        <dbReference type="EMBL" id="TRM57483.1"/>
    </source>
</evidence>
<feature type="region of interest" description="Disordered" evidence="1">
    <location>
        <begin position="162"/>
        <end position="182"/>
    </location>
</feature>
<gene>
    <name evidence="2" type="ORF">BD626DRAFT_211728</name>
</gene>
<dbReference type="Proteomes" id="UP000320762">
    <property type="component" value="Unassembled WGS sequence"/>
</dbReference>
<organism evidence="2 3">
    <name type="scientific">Schizophyllum amplum</name>
    <dbReference type="NCBI Taxonomy" id="97359"/>
    <lineage>
        <taxon>Eukaryota</taxon>
        <taxon>Fungi</taxon>
        <taxon>Dikarya</taxon>
        <taxon>Basidiomycota</taxon>
        <taxon>Agaricomycotina</taxon>
        <taxon>Agaricomycetes</taxon>
        <taxon>Agaricomycetidae</taxon>
        <taxon>Agaricales</taxon>
        <taxon>Schizophyllaceae</taxon>
        <taxon>Schizophyllum</taxon>
    </lineage>
</organism>
<dbReference type="EMBL" id="VDMD01000047">
    <property type="protein sequence ID" value="TRM57483.1"/>
    <property type="molecule type" value="Genomic_DNA"/>
</dbReference>
<proteinExistence type="predicted"/>
<protein>
    <submittedName>
        <fullName evidence="2">Uncharacterized protein</fullName>
    </submittedName>
</protein>